<sequence>MKNGLHIAPYGNKYWYLEGELHREDGPAVEYPDGTKEWWLEGKLHREDGPAVEYPDGTKEWYLNYKNIKCHSQEEFEKLMKLKAFW</sequence>
<dbReference type="EMBL" id="LR797252">
    <property type="protein sequence ID" value="CAB4196751.1"/>
    <property type="molecule type" value="Genomic_DNA"/>
</dbReference>
<evidence type="ECO:0000313" key="1">
    <source>
        <dbReference type="EMBL" id="CAB4196751.1"/>
    </source>
</evidence>
<protein>
    <submittedName>
        <fullName evidence="1">Uncharacterized protein</fullName>
    </submittedName>
</protein>
<reference evidence="1" key="1">
    <citation type="submission" date="2020-05" db="EMBL/GenBank/DDBJ databases">
        <authorList>
            <person name="Chiriac C."/>
            <person name="Salcher M."/>
            <person name="Ghai R."/>
            <person name="Kavagutti S V."/>
        </authorList>
    </citation>
    <scope>NUCLEOTIDE SEQUENCE</scope>
</reference>
<name>A0A6J5RT31_9CAUD</name>
<accession>A0A6J5RT31</accession>
<gene>
    <name evidence="1" type="ORF">UFOVP1290_271</name>
</gene>
<proteinExistence type="predicted"/>
<organism evidence="1">
    <name type="scientific">uncultured Caudovirales phage</name>
    <dbReference type="NCBI Taxonomy" id="2100421"/>
    <lineage>
        <taxon>Viruses</taxon>
        <taxon>Duplodnaviria</taxon>
        <taxon>Heunggongvirae</taxon>
        <taxon>Uroviricota</taxon>
        <taxon>Caudoviricetes</taxon>
        <taxon>Peduoviridae</taxon>
        <taxon>Maltschvirus</taxon>
        <taxon>Maltschvirus maltsch</taxon>
    </lineage>
</organism>